<accession>A0A6P1DB53</accession>
<dbReference type="PANTHER" id="PTHR47756:SF2">
    <property type="entry name" value="BLL6612 PROTEIN"/>
    <property type="match status" value="1"/>
</dbReference>
<dbReference type="AlphaFoldDB" id="A0A6P1DB53"/>
<feature type="domain" description="RNA polymerase sigma factor 70 region 4 type 2" evidence="7">
    <location>
        <begin position="98"/>
        <end position="148"/>
    </location>
</feature>
<dbReference type="GO" id="GO:0003677">
    <property type="term" value="F:DNA binding"/>
    <property type="evidence" value="ECO:0007669"/>
    <property type="project" value="UniProtKB-KW"/>
</dbReference>
<dbReference type="Gene3D" id="1.10.10.10">
    <property type="entry name" value="Winged helix-like DNA-binding domain superfamily/Winged helix DNA-binding domain"/>
    <property type="match status" value="1"/>
</dbReference>
<keyword evidence="3" id="KW-0731">Sigma factor</keyword>
<dbReference type="Pfam" id="PF04542">
    <property type="entry name" value="Sigma70_r2"/>
    <property type="match status" value="1"/>
</dbReference>
<dbReference type="InterPro" id="IPR013325">
    <property type="entry name" value="RNA_pol_sigma_r2"/>
</dbReference>
<dbReference type="RefSeq" id="WP_163830256.1">
    <property type="nucleotide sequence ID" value="NZ_JAAGUZ010000114.1"/>
</dbReference>
<evidence type="ECO:0000313" key="10">
    <source>
        <dbReference type="Proteomes" id="UP000468928"/>
    </source>
</evidence>
<keyword evidence="4" id="KW-0238">DNA-binding</keyword>
<evidence type="ECO:0000256" key="4">
    <source>
        <dbReference type="ARBA" id="ARBA00023125"/>
    </source>
</evidence>
<dbReference type="InterPro" id="IPR013249">
    <property type="entry name" value="RNA_pol_sigma70_r4_t2"/>
</dbReference>
<dbReference type="EMBL" id="JAAGUZ010000114">
    <property type="protein sequence ID" value="NEW47985.1"/>
    <property type="molecule type" value="Genomic_DNA"/>
</dbReference>
<comment type="caution">
    <text evidence="9">The sequence shown here is derived from an EMBL/GenBank/DDBJ whole genome shotgun (WGS) entry which is preliminary data.</text>
</comment>
<proteinExistence type="inferred from homology"/>
<sequence length="381" mass="41744">MDEALLRTLTPAVIAILVRRGADFAAAEDAVQEALIEAVRVWPDDPPRDPKSWLVAVAWRKFLDTTRADTSRRRREILVDAEPTPGPGPVIDDTLQLYFLCAHPSLTPASAVALTLRAVGGLTTQQIAQAYLVPEATMAQRISRAKRTVAGVRFDRPGDLATVLQVLYLVFNEGYTGEVDLAAEAIRLTRQLAAHTDDEEVAGLLALMLLHHARRPARTRPDGSLVPLAEQDRSRWDTRLIAEGVDILQTALGRDRLGEFQTQAAIAALHADARTAGETDWVQIVEWYDELLRLTDNPVPRLNRAVAVGEADGPRAGLAALTELDPTLPRYTAVAAYLHERDGDPATAAGLYTEAARVASNLPERDHLTRQAARLNAQLRR</sequence>
<dbReference type="SUPFAM" id="SSF88659">
    <property type="entry name" value="Sigma3 and sigma4 domains of RNA polymerase sigma factors"/>
    <property type="match status" value="1"/>
</dbReference>
<dbReference type="InterPro" id="IPR013324">
    <property type="entry name" value="RNA_pol_sigma_r3/r4-like"/>
</dbReference>
<dbReference type="GO" id="GO:0016987">
    <property type="term" value="F:sigma factor activity"/>
    <property type="evidence" value="ECO:0007669"/>
    <property type="project" value="UniProtKB-KW"/>
</dbReference>
<evidence type="ECO:0000259" key="6">
    <source>
        <dbReference type="Pfam" id="PF04542"/>
    </source>
</evidence>
<evidence type="ECO:0000256" key="3">
    <source>
        <dbReference type="ARBA" id="ARBA00023082"/>
    </source>
</evidence>
<comment type="similarity">
    <text evidence="1">Belongs to the sigma-70 factor family. ECF subfamily.</text>
</comment>
<gene>
    <name evidence="9" type="ORF">GV789_26670</name>
</gene>
<dbReference type="InterPro" id="IPR036388">
    <property type="entry name" value="WH-like_DNA-bd_sf"/>
</dbReference>
<protein>
    <submittedName>
        <fullName evidence="9">RNA polymerase subunit sigma-24</fullName>
    </submittedName>
</protein>
<name>A0A6P1DB53_9NOCA</name>
<evidence type="ECO:0000313" key="9">
    <source>
        <dbReference type="EMBL" id="NEW47985.1"/>
    </source>
</evidence>
<dbReference type="Pfam" id="PF20239">
    <property type="entry name" value="DUF6596"/>
    <property type="match status" value="1"/>
</dbReference>
<keyword evidence="2" id="KW-0805">Transcription regulation</keyword>
<evidence type="ECO:0000259" key="8">
    <source>
        <dbReference type="Pfam" id="PF20239"/>
    </source>
</evidence>
<dbReference type="GO" id="GO:0006352">
    <property type="term" value="P:DNA-templated transcription initiation"/>
    <property type="evidence" value="ECO:0007669"/>
    <property type="project" value="InterPro"/>
</dbReference>
<dbReference type="PANTHER" id="PTHR47756">
    <property type="entry name" value="BLL6612 PROTEIN-RELATED"/>
    <property type="match status" value="1"/>
</dbReference>
<keyword evidence="5" id="KW-0804">Transcription</keyword>
<reference evidence="9 10" key="1">
    <citation type="submission" date="2020-01" db="EMBL/GenBank/DDBJ databases">
        <title>Genetics and antimicrobial susceptibilities of Nocardia species isolated from the soil; a comparison with species isolated from humans.</title>
        <authorList>
            <person name="Carrasco G."/>
            <person name="Monzon S."/>
            <person name="Sansegundo M."/>
            <person name="Garcia E."/>
            <person name="Garrido N."/>
            <person name="Medina M.J."/>
            <person name="Villalon P."/>
            <person name="Ramirez-Arocha A.C."/>
            <person name="Jimenez P."/>
            <person name="Cuesta I."/>
            <person name="Valdezate S."/>
        </authorList>
    </citation>
    <scope>NUCLEOTIDE SEQUENCE [LARGE SCALE GENOMIC DNA]</scope>
    <source>
        <strain evidence="9 10">CNM20110639</strain>
    </source>
</reference>
<evidence type="ECO:0000256" key="5">
    <source>
        <dbReference type="ARBA" id="ARBA00023163"/>
    </source>
</evidence>
<dbReference type="SUPFAM" id="SSF88946">
    <property type="entry name" value="Sigma2 domain of RNA polymerase sigma factors"/>
    <property type="match status" value="1"/>
</dbReference>
<dbReference type="Pfam" id="PF08281">
    <property type="entry name" value="Sigma70_r4_2"/>
    <property type="match status" value="1"/>
</dbReference>
<evidence type="ECO:0000256" key="2">
    <source>
        <dbReference type="ARBA" id="ARBA00023015"/>
    </source>
</evidence>
<feature type="domain" description="DUF6596" evidence="8">
    <location>
        <begin position="160"/>
        <end position="251"/>
    </location>
</feature>
<evidence type="ECO:0000259" key="7">
    <source>
        <dbReference type="Pfam" id="PF08281"/>
    </source>
</evidence>
<dbReference type="Gene3D" id="1.10.1740.10">
    <property type="match status" value="1"/>
</dbReference>
<organism evidence="9 10">
    <name type="scientific">Nocardia cyriacigeorgica</name>
    <dbReference type="NCBI Taxonomy" id="135487"/>
    <lineage>
        <taxon>Bacteria</taxon>
        <taxon>Bacillati</taxon>
        <taxon>Actinomycetota</taxon>
        <taxon>Actinomycetes</taxon>
        <taxon>Mycobacteriales</taxon>
        <taxon>Nocardiaceae</taxon>
        <taxon>Nocardia</taxon>
    </lineage>
</organism>
<evidence type="ECO:0000256" key="1">
    <source>
        <dbReference type="ARBA" id="ARBA00010641"/>
    </source>
</evidence>
<dbReference type="InterPro" id="IPR046531">
    <property type="entry name" value="DUF6596"/>
</dbReference>
<dbReference type="Proteomes" id="UP000468928">
    <property type="component" value="Unassembled WGS sequence"/>
</dbReference>
<dbReference type="InterPro" id="IPR007627">
    <property type="entry name" value="RNA_pol_sigma70_r2"/>
</dbReference>
<feature type="domain" description="RNA polymerase sigma-70 region 2" evidence="6">
    <location>
        <begin position="6"/>
        <end position="68"/>
    </location>
</feature>